<dbReference type="Gene3D" id="3.30.1050.10">
    <property type="entry name" value="SCP2 sterol-binding domain"/>
    <property type="match status" value="1"/>
</dbReference>
<dbReference type="GO" id="GO:0008270">
    <property type="term" value="F:zinc ion binding"/>
    <property type="evidence" value="ECO:0007669"/>
    <property type="project" value="UniProtKB-KW"/>
</dbReference>
<evidence type="ECO:0000313" key="8">
    <source>
        <dbReference type="EMBL" id="CEM44965.1"/>
    </source>
</evidence>
<evidence type="ECO:0000256" key="3">
    <source>
        <dbReference type="ARBA" id="ARBA00022833"/>
    </source>
</evidence>
<keyword evidence="3" id="KW-0862">Zinc</keyword>
<sequence length="1681" mass="182032">MATVPQAALTMAEVHEFFRLLSENFDADAVTVDSSREPSTICIIVDSETWFIDVNPGATPAVRRDGGEDNPTPKATLRCSLEVLTDIMKGKTRPATAFLRRKITLSGDRSTFTPIAPTMLKTAKQLREAMAASVEPPPPADVLIDIQDELLFLDKNFWEPDGPSCRLCNARFSPAKWRHHCRLCGVVCCHQCSKQRLFGQRACRECTQTLVSSIAPAKRRSQICSDTYRSLVLEKTRGSSTEVGGREGMLRERARTELLGSQRTQGGRSALVGSDLHTAVGGSARFSLGAVPTRGGGGAPVSLATLHQNNQSNGNSLVVGGGGGRGPPSVASWIEEADRERGQHRERGAAGVGLESATGGAGGGGRDVGRGEEADLSPGRSVLVRFWRHRIKRLFENPILCRSGKGGGVLSETQRLLDKVRMLEKRIEELGKGGASGIFGWLWHSVVEGWLGFPQSFLGRCFWTVEHFLGISLCLLCLRTLLFPGQSPSVLLTEFVLAFLTILILCGWTTKGVLPGAAGIFFLPAVWGGAEFGVSMAGLEEIGSVVKGSFRAHWSALEGAAESEGRNLLIAVSVCLWVLVVLPLVYFRRQVVRGYDIYRTAGTAIFVYTVTYMRLNKWRKQKAPEEQQDAAFEAVDRWMAPFVAEGLIRLQSVFVKFGQYISGRTDIIPPRFSDHFARLQDDLPACPPSYVRRVVRQELGQRLETLFENFEFKPIASASIAQVHKAVLRGDGTAVVVKVQHRGIDSLMRRDMEDAAFIARIIRYIGGEEKYGVLVTVLTAWRDLIMENELDFRCEADNLIAVGAAIREAGFTDVKVPETRGAKFERLRSRRILTMEFVEGFKVTDMERLASAGVDREELMKRVVQAYSLQLYTTGRFNADPHPGNLMVQLDFPRTGVASLVLLDFGMCVDIPDSDRIAYCRLVRALSEFDMHGAAAALRAVGYANSQSEENPERDLEFFRFLMRDTQSSKGETRKETREFFEMRRKQRDADKEKGQHKSRYIARIPESLLFVFRVLGLIRGLCTELGVAVPYLDLMASFARQALCEHVARLSVPPHPSELSPRSHREEEEGGTKLALHWISHGSGQMPLSRGAGLNDTSLTERLARVCADACREGETSGVQIAVVRGGRLEVDLSVGVQGGEDPRELTSSTVMPLLDISKFILASHLHVLHCDEGTPLDLYATLCSSSWPQFLKGRGERDELQRERGGHRRGRESERDAAKRNISIAHFLANSAGMAFAFRGLSGREMRDLTGLASRLCEARPDTEGFPGPFNHEGRPPRVVEEAKSHNHVGAVVAIREICRLSGSPAEGAAAGTTEAGVEFPFSFEQVHRDLTERISSPLNVPSSELSASFSSSSIKKETQTEEGAAQRGDGVFPPPCGIASLSNGIAEQVQRMMAEGGSPDVLSMLSAGPPRQNSSASLPSREMGGQGEGEADEEEEDGEEEGAEGVSEGSVPASASSSSSHTAETRSPGAGGRKGVSSSAGMSQPGGAGAGAAVAGKFSASGGPFASSPEVTIDPCALNSPDVRRNPPPGLSMFGSARAVAQVLAGVWEQGGPRRAAQHAAGAETTSRLGVSRSHVMKACGGVVAVEDSVIFGHRRWGLGMEILRGDDDASPSTDLCIGMQSLGGSLAFVFPFRQVSVSILVNKLSLDLSLRNRIATEICGALALPPPSCAEESGGVF</sequence>
<dbReference type="InterPro" id="IPR004147">
    <property type="entry name" value="ABC1_dom"/>
</dbReference>
<dbReference type="PROSITE" id="PS50178">
    <property type="entry name" value="ZF_FYVE"/>
    <property type="match status" value="1"/>
</dbReference>
<evidence type="ECO:0000256" key="5">
    <source>
        <dbReference type="SAM" id="MobiDB-lite"/>
    </source>
</evidence>
<evidence type="ECO:0000256" key="2">
    <source>
        <dbReference type="ARBA" id="ARBA00022771"/>
    </source>
</evidence>
<dbReference type="Pfam" id="PF03109">
    <property type="entry name" value="ABC1"/>
    <property type="match status" value="1"/>
</dbReference>
<evidence type="ECO:0000259" key="7">
    <source>
        <dbReference type="PROSITE" id="PS50178"/>
    </source>
</evidence>
<dbReference type="InterPro" id="IPR012338">
    <property type="entry name" value="Beta-lactam/transpept-like"/>
</dbReference>
<dbReference type="InterPro" id="IPR051130">
    <property type="entry name" value="Mito_struct-func_regulator"/>
</dbReference>
<keyword evidence="6" id="KW-0812">Transmembrane</keyword>
<feature type="region of interest" description="Disordered" evidence="5">
    <location>
        <begin position="338"/>
        <end position="374"/>
    </location>
</feature>
<keyword evidence="6" id="KW-0472">Membrane</keyword>
<dbReference type="InterPro" id="IPR013083">
    <property type="entry name" value="Znf_RING/FYVE/PHD"/>
</dbReference>
<dbReference type="SUPFAM" id="SSF56112">
    <property type="entry name" value="Protein kinase-like (PK-like)"/>
    <property type="match status" value="1"/>
</dbReference>
<dbReference type="PANTHER" id="PTHR43173">
    <property type="entry name" value="ABC1 FAMILY PROTEIN"/>
    <property type="match status" value="1"/>
</dbReference>
<dbReference type="SMART" id="SM00064">
    <property type="entry name" value="FYVE"/>
    <property type="match status" value="1"/>
</dbReference>
<dbReference type="SUPFAM" id="SSF57903">
    <property type="entry name" value="FYVE/PHD zinc finger"/>
    <property type="match status" value="1"/>
</dbReference>
<feature type="compositionally biased region" description="Basic and acidic residues" evidence="5">
    <location>
        <begin position="1196"/>
        <end position="1206"/>
    </location>
</feature>
<dbReference type="InterPro" id="IPR011009">
    <property type="entry name" value="Kinase-like_dom_sf"/>
</dbReference>
<keyword evidence="2 4" id="KW-0863">Zinc-finger</keyword>
<feature type="transmembrane region" description="Helical" evidence="6">
    <location>
        <begin position="597"/>
        <end position="615"/>
    </location>
</feature>
<dbReference type="InterPro" id="IPR011011">
    <property type="entry name" value="Znf_FYVE_PHD"/>
</dbReference>
<feature type="transmembrane region" description="Helical" evidence="6">
    <location>
        <begin position="489"/>
        <end position="510"/>
    </location>
</feature>
<keyword evidence="6" id="KW-1133">Transmembrane helix</keyword>
<proteinExistence type="predicted"/>
<feature type="region of interest" description="Disordered" evidence="5">
    <location>
        <begin position="1402"/>
        <end position="1496"/>
    </location>
</feature>
<dbReference type="PANTHER" id="PTHR43173:SF3">
    <property type="entry name" value="ABC1 FAMILY PROTEIN"/>
    <property type="match status" value="1"/>
</dbReference>
<feature type="transmembrane region" description="Helical" evidence="6">
    <location>
        <begin position="568"/>
        <end position="585"/>
    </location>
</feature>
<feature type="compositionally biased region" description="Basic and acidic residues" evidence="5">
    <location>
        <begin position="338"/>
        <end position="348"/>
    </location>
</feature>
<dbReference type="Gene3D" id="3.40.710.10">
    <property type="entry name" value="DD-peptidase/beta-lactamase superfamily"/>
    <property type="match status" value="2"/>
</dbReference>
<evidence type="ECO:0000256" key="6">
    <source>
        <dbReference type="SAM" id="Phobius"/>
    </source>
</evidence>
<dbReference type="SUPFAM" id="SSF56601">
    <property type="entry name" value="beta-lactamase/transpeptidase-like"/>
    <property type="match status" value="1"/>
</dbReference>
<evidence type="ECO:0000256" key="4">
    <source>
        <dbReference type="PROSITE-ProRule" id="PRU00091"/>
    </source>
</evidence>
<dbReference type="InterPro" id="IPR036527">
    <property type="entry name" value="SCP2_sterol-bd_dom_sf"/>
</dbReference>
<organism evidence="8">
    <name type="scientific">Chromera velia CCMP2878</name>
    <dbReference type="NCBI Taxonomy" id="1169474"/>
    <lineage>
        <taxon>Eukaryota</taxon>
        <taxon>Sar</taxon>
        <taxon>Alveolata</taxon>
        <taxon>Colpodellida</taxon>
        <taxon>Chromeraceae</taxon>
        <taxon>Chromera</taxon>
    </lineage>
</organism>
<protein>
    <recommendedName>
        <fullName evidence="7">FYVE-type domain-containing protein</fullName>
    </recommendedName>
</protein>
<dbReference type="SUPFAM" id="SSF55718">
    <property type="entry name" value="SCP-like"/>
    <property type="match status" value="1"/>
</dbReference>
<feature type="compositionally biased region" description="Acidic residues" evidence="5">
    <location>
        <begin position="1432"/>
        <end position="1446"/>
    </location>
</feature>
<name>A0A0G4HLH0_9ALVE</name>
<feature type="region of interest" description="Disordered" evidence="5">
    <location>
        <begin position="1338"/>
        <end position="1379"/>
    </location>
</feature>
<dbReference type="Gene3D" id="3.30.40.10">
    <property type="entry name" value="Zinc/RING finger domain, C3HC4 (zinc finger)"/>
    <property type="match status" value="1"/>
</dbReference>
<gene>
    <name evidence="8" type="ORF">Cvel_28739</name>
</gene>
<dbReference type="InterPro" id="IPR000306">
    <property type="entry name" value="Znf_FYVE"/>
</dbReference>
<dbReference type="InterPro" id="IPR017455">
    <property type="entry name" value="Znf_FYVE-rel"/>
</dbReference>
<feature type="transmembrane region" description="Helical" evidence="6">
    <location>
        <begin position="516"/>
        <end position="539"/>
    </location>
</feature>
<dbReference type="VEuPathDB" id="CryptoDB:Cvel_28739"/>
<feature type="region of interest" description="Disordered" evidence="5">
    <location>
        <begin position="1196"/>
        <end position="1218"/>
    </location>
</feature>
<dbReference type="CDD" id="cd05121">
    <property type="entry name" value="ABC1_ADCK3-like"/>
    <property type="match status" value="1"/>
</dbReference>
<feature type="compositionally biased region" description="Low complexity" evidence="5">
    <location>
        <begin position="1345"/>
        <end position="1356"/>
    </location>
</feature>
<dbReference type="InterPro" id="IPR003033">
    <property type="entry name" value="SCP2_sterol-bd_dom"/>
</dbReference>
<reference evidence="8" key="1">
    <citation type="submission" date="2014-11" db="EMBL/GenBank/DDBJ databases">
        <authorList>
            <person name="Otto D Thomas"/>
            <person name="Naeem Raeece"/>
        </authorList>
    </citation>
    <scope>NUCLEOTIDE SEQUENCE</scope>
</reference>
<dbReference type="EMBL" id="CDMZ01003059">
    <property type="protein sequence ID" value="CEM44965.1"/>
    <property type="molecule type" value="Genomic_DNA"/>
</dbReference>
<keyword evidence="1" id="KW-0479">Metal-binding</keyword>
<dbReference type="Pfam" id="PF02036">
    <property type="entry name" value="SCP2"/>
    <property type="match status" value="1"/>
</dbReference>
<feature type="domain" description="FYVE-type" evidence="7">
    <location>
        <begin position="159"/>
        <end position="211"/>
    </location>
</feature>
<evidence type="ECO:0000256" key="1">
    <source>
        <dbReference type="ARBA" id="ARBA00022723"/>
    </source>
</evidence>
<accession>A0A0G4HLH0</accession>
<feature type="compositionally biased region" description="Low complexity" evidence="5">
    <location>
        <begin position="1447"/>
        <end position="1471"/>
    </location>
</feature>